<dbReference type="PROSITE" id="PS51456">
    <property type="entry name" value="MYOSIN_MOTOR"/>
    <property type="match status" value="1"/>
</dbReference>
<dbReference type="SUPFAM" id="SSF52540">
    <property type="entry name" value="P-loop containing nucleoside triphosphate hydrolases"/>
    <property type="match status" value="1"/>
</dbReference>
<evidence type="ECO:0008006" key="17">
    <source>
        <dbReference type="Google" id="ProtNLM"/>
    </source>
</evidence>
<dbReference type="Pfam" id="PF00373">
    <property type="entry name" value="FERM_M"/>
    <property type="match status" value="1"/>
</dbReference>
<dbReference type="InterPro" id="IPR000299">
    <property type="entry name" value="FERM_domain"/>
</dbReference>
<dbReference type="SMART" id="SM00139">
    <property type="entry name" value="MyTH4"/>
    <property type="match status" value="2"/>
</dbReference>
<dbReference type="InterPro" id="IPR001609">
    <property type="entry name" value="Myosin_head_motor_dom-like"/>
</dbReference>
<dbReference type="Gene3D" id="1.20.120.720">
    <property type="entry name" value="Myosin VI head, motor domain, U50 subdomain"/>
    <property type="match status" value="1"/>
</dbReference>
<dbReference type="InterPro" id="IPR038185">
    <property type="entry name" value="MyTH4_dom_sf"/>
</dbReference>
<evidence type="ECO:0000259" key="13">
    <source>
        <dbReference type="PROSITE" id="PS51016"/>
    </source>
</evidence>
<dbReference type="InterPro" id="IPR051567">
    <property type="entry name" value="Unconventional_Myosin_ATPase"/>
</dbReference>
<feature type="region of interest" description="Disordered" evidence="11">
    <location>
        <begin position="932"/>
        <end position="953"/>
    </location>
</feature>
<evidence type="ECO:0000256" key="10">
    <source>
        <dbReference type="PROSITE-ProRule" id="PRU00782"/>
    </source>
</evidence>
<dbReference type="Gene3D" id="1.20.58.530">
    <property type="match status" value="1"/>
</dbReference>
<accession>A0A8C4ZGG6</accession>
<dbReference type="Gene3D" id="3.40.850.10">
    <property type="entry name" value="Kinesin motor domain"/>
    <property type="match status" value="1"/>
</dbReference>
<dbReference type="SUPFAM" id="SSF54236">
    <property type="entry name" value="Ubiquitin-like"/>
    <property type="match status" value="2"/>
</dbReference>
<feature type="compositionally biased region" description="Polar residues" evidence="11">
    <location>
        <begin position="894"/>
        <end position="904"/>
    </location>
</feature>
<dbReference type="Gene3D" id="3.10.20.90">
    <property type="entry name" value="Phosphatidylinositol 3-kinase Catalytic Subunit, Chain A, domain 1"/>
    <property type="match status" value="2"/>
</dbReference>
<reference evidence="15" key="1">
    <citation type="submission" date="2025-08" db="UniProtKB">
        <authorList>
            <consortium name="Ensembl"/>
        </authorList>
    </citation>
    <scope>IDENTIFICATION</scope>
</reference>
<dbReference type="Gene3D" id="1.20.80.10">
    <property type="match status" value="2"/>
</dbReference>
<dbReference type="InterPro" id="IPR036961">
    <property type="entry name" value="Kinesin_motor_dom_sf"/>
</dbReference>
<feature type="domain" description="Myosin motor" evidence="14">
    <location>
        <begin position="60"/>
        <end position="749"/>
    </location>
</feature>
<evidence type="ECO:0000256" key="9">
    <source>
        <dbReference type="ARBA" id="ARBA00023203"/>
    </source>
</evidence>
<dbReference type="GO" id="GO:0003779">
    <property type="term" value="F:actin binding"/>
    <property type="evidence" value="ECO:0007669"/>
    <property type="project" value="UniProtKB-KW"/>
</dbReference>
<dbReference type="InterPro" id="IPR014352">
    <property type="entry name" value="FERM/acyl-CoA-bd_prot_sf"/>
</dbReference>
<dbReference type="Gene3D" id="2.30.29.30">
    <property type="entry name" value="Pleckstrin-homology domain (PH domain)/Phosphotyrosine-binding domain (PTB)"/>
    <property type="match status" value="1"/>
</dbReference>
<dbReference type="Gene3D" id="2.30.30.40">
    <property type="entry name" value="SH3 Domains"/>
    <property type="match status" value="1"/>
</dbReference>
<dbReference type="Ensembl" id="ENSGMOT00000014402.2">
    <property type="protein sequence ID" value="ENSGMOP00000014039.2"/>
    <property type="gene ID" value="ENSGMOG00000013078.2"/>
</dbReference>
<evidence type="ECO:0000313" key="16">
    <source>
        <dbReference type="Proteomes" id="UP000694546"/>
    </source>
</evidence>
<evidence type="ECO:0000256" key="8">
    <source>
        <dbReference type="ARBA" id="ARBA00023175"/>
    </source>
</evidence>
<evidence type="ECO:0000256" key="6">
    <source>
        <dbReference type="ARBA" id="ARBA00022840"/>
    </source>
</evidence>
<dbReference type="CDD" id="cd13199">
    <property type="entry name" value="FERM_C2_MyoVII"/>
    <property type="match status" value="1"/>
</dbReference>
<evidence type="ECO:0000256" key="11">
    <source>
        <dbReference type="SAM" id="MobiDB-lite"/>
    </source>
</evidence>
<dbReference type="GO" id="GO:0016459">
    <property type="term" value="C:myosin complex"/>
    <property type="evidence" value="ECO:0007669"/>
    <property type="project" value="UniProtKB-KW"/>
</dbReference>
<dbReference type="SUPFAM" id="SSF50729">
    <property type="entry name" value="PH domain-like"/>
    <property type="match status" value="1"/>
</dbReference>
<keyword evidence="9 10" id="KW-0009">Actin-binding</keyword>
<dbReference type="Gene3D" id="1.20.5.4820">
    <property type="match status" value="1"/>
</dbReference>
<feature type="region of interest" description="Actin-binding" evidence="10">
    <location>
        <begin position="626"/>
        <end position="648"/>
    </location>
</feature>
<dbReference type="Pfam" id="PF24123">
    <property type="entry name" value="Myosin_VII_N"/>
    <property type="match status" value="1"/>
</dbReference>
<feature type="domain" description="MyTH4" evidence="13">
    <location>
        <begin position="849"/>
        <end position="1073"/>
    </location>
</feature>
<dbReference type="GO" id="GO:0005737">
    <property type="term" value="C:cytoplasm"/>
    <property type="evidence" value="ECO:0007669"/>
    <property type="project" value="UniProtKB-SubCell"/>
</dbReference>
<dbReference type="PRINTS" id="PR00193">
    <property type="entry name" value="MYOSINHEAVY"/>
</dbReference>
<organism evidence="15 16">
    <name type="scientific">Gadus morhua</name>
    <name type="common">Atlantic cod</name>
    <dbReference type="NCBI Taxonomy" id="8049"/>
    <lineage>
        <taxon>Eukaryota</taxon>
        <taxon>Metazoa</taxon>
        <taxon>Chordata</taxon>
        <taxon>Craniata</taxon>
        <taxon>Vertebrata</taxon>
        <taxon>Euteleostomi</taxon>
        <taxon>Actinopterygii</taxon>
        <taxon>Neopterygii</taxon>
        <taxon>Teleostei</taxon>
        <taxon>Neoteleostei</taxon>
        <taxon>Acanthomorphata</taxon>
        <taxon>Zeiogadaria</taxon>
        <taxon>Gadariae</taxon>
        <taxon>Gadiformes</taxon>
        <taxon>Gadoidei</taxon>
        <taxon>Gadidae</taxon>
        <taxon>Gadus</taxon>
    </lineage>
</organism>
<dbReference type="CDD" id="cd17092">
    <property type="entry name" value="FERM1_F1_Myosin-VII"/>
    <property type="match status" value="1"/>
</dbReference>
<evidence type="ECO:0000313" key="15">
    <source>
        <dbReference type="Ensembl" id="ENSGMOP00000014039.2"/>
    </source>
</evidence>
<protein>
    <recommendedName>
        <fullName evidence="17">Myosin VIIBb</fullName>
    </recommendedName>
</protein>
<dbReference type="PROSITE" id="PS50057">
    <property type="entry name" value="FERM_3"/>
    <property type="match status" value="2"/>
</dbReference>
<dbReference type="Gene3D" id="1.10.10.820">
    <property type="match status" value="1"/>
</dbReference>
<dbReference type="InterPro" id="IPR000857">
    <property type="entry name" value="MyTH4_dom"/>
</dbReference>
<feature type="domain" description="MyTH4" evidence="13">
    <location>
        <begin position="1402"/>
        <end position="1554"/>
    </location>
</feature>
<keyword evidence="5 10" id="KW-0547">Nucleotide-binding</keyword>
<dbReference type="CDD" id="cd01381">
    <property type="entry name" value="MYSc_Myo7"/>
    <property type="match status" value="1"/>
</dbReference>
<dbReference type="SUPFAM" id="SSF47031">
    <property type="entry name" value="Second domain of FERM"/>
    <property type="match status" value="2"/>
</dbReference>
<comment type="subcellular location">
    <subcellularLocation>
        <location evidence="1">Cytoplasm</location>
    </subcellularLocation>
</comment>
<dbReference type="Gene3D" id="1.25.40.530">
    <property type="entry name" value="MyTH4 domain"/>
    <property type="match status" value="2"/>
</dbReference>
<name>A0A8C4ZGG6_GADMO</name>
<evidence type="ECO:0000256" key="1">
    <source>
        <dbReference type="ARBA" id="ARBA00004496"/>
    </source>
</evidence>
<dbReference type="InterPro" id="IPR035963">
    <property type="entry name" value="FERM_2"/>
</dbReference>
<dbReference type="Pfam" id="PF21989">
    <property type="entry name" value="RA_2"/>
    <property type="match status" value="1"/>
</dbReference>
<dbReference type="Pfam" id="PF00063">
    <property type="entry name" value="Myosin_head"/>
    <property type="match status" value="1"/>
</dbReference>
<dbReference type="Proteomes" id="UP000694546">
    <property type="component" value="Chromosome 8"/>
</dbReference>
<dbReference type="PROSITE" id="PS51016">
    <property type="entry name" value="MYTH4"/>
    <property type="match status" value="2"/>
</dbReference>
<keyword evidence="4" id="KW-0677">Repeat</keyword>
<feature type="domain" description="FERM" evidence="12">
    <location>
        <begin position="1078"/>
        <end position="1382"/>
    </location>
</feature>
<evidence type="ECO:0000256" key="7">
    <source>
        <dbReference type="ARBA" id="ARBA00023123"/>
    </source>
</evidence>
<dbReference type="InterPro" id="IPR019748">
    <property type="entry name" value="FERM_central"/>
</dbReference>
<keyword evidence="7 10" id="KW-0518">Myosin</keyword>
<proteinExistence type="inferred from homology"/>
<dbReference type="PANTHER" id="PTHR22692:SF24">
    <property type="entry name" value="MYOSIN VIIB"/>
    <property type="match status" value="1"/>
</dbReference>
<sequence>MVLLNGEWVWVDSTIGVPIGARVKKADTNQCLLVDDEGKERVLKADQQASARPMHATSVEGVDDMIQLGDLSEAGLLRNLLVRHRKGLIYTYTGSVLVAVNPYKDLPLYTQEQVKLYHGQKLGELPPHVFAIADTCYYNLKRYDTDQCCIISGESGAGKTESSKLILQYLAAISGRRSNLEQQILESNPILEAFGNAKTIRNDNSSRFGKYLEISFNQDGAIEGARVEQYLLEKCRVCHQAEAERNFHIFYCMLAGLTAEQKKKLSLKDAKAYKFLTRGGSIVCNGRDDAKDFGRIGSALKVLTFRESQSWEIYKLLAAILHLGNISFEGKNNMDSSNVCSSEHFSLASSMLEVTDVLEKSMTQRSFLTNRETVTKPLNKEQAADCRDALVKAVYNKMFLWIVGKINGIIGKAVKEDSGSSHRSIGLLDIFGFENFLINSFEQLCINLANEKLQQFFVVNIFELEQKEYLRQGVVWDNITFSDNKPTLELLVSKPCNLLAMIDEESQFPKGTDSTMLYKMNQQHKENKGYVSSKNEHDSQFGIKHFAGQVFYDSNGFLEKNRDAISSNIIMMISISKNKLLHDIFKSELSNKGVKKSANNKVTIITPTHSLRKQMPTLSGQFRRSLESLMKALDACQPFFIRCFKPNKDKNSEGFDRELCMVQLRYSGMMDTVRIRKLGFPIRHTFKDFMFRYRVLLNTAVCDPKKESDGACCQAICTALIRGKDQWKVGKSKLFLKDAHDSILEQARELALAKVVLIIQRVMFGLHDRYCILEHTHSERESQRSSYRWQIPMGDLVCEGARDRLMEEKEKKKKKKEEEEEEEPFKEDKEFSFQKFCSLHFQGDASHTHISQRLREPLLAHQDERDSLACLTVWWIILRFMGDMVEPRAPDPSNPQARRTSSAYHPSMVQRQGRRLSSMVGLDQKILRKNKKKYGGGNRRASTIPEEPEDAREEDVLIGEGPTLDRPLTPLEKLHIIVGYGLSRPGIRDEIFCQILKQLMGNGDKEVCLRGWTLLSMCLSSFPPSQILIKYLENFLRRGPKGYAAYCADRLRRTVANGEREEVPCEMELQATESKKPMDVTVSLMDGRKFTLQVDAACTSGEVLREVAQKINLTDTYGFSLYISIMEKRWSLGSSGKHVMDSVSQCEHAVRQQGSEESRAPWQLWVRKEMFTPWHDCAVDPVSTELIYRQVLLGLKAEEYVCDKEDEYAQLAAKHYFVQFGAENTPQNTRRAVEDCITSSLIDAKSRAKWNQLVGSIHAQGRYRSKDVAKAGLVDYARQKWSLFFSKFYAVTMQSGGVLTVLLKLYLKRKIMDVLVCKRGELLVVGRDGDFSAARRWNTATNNNSGLSGTVQMNTIQFLSTLDMPSEATLVPPTAHLLLKYLFYSLYPRATQLAFRERLWVTSKEPLKQPLLRTLTNNSELSTIACNAFVDILSITPYMGDYPIKHARSPMELTDQIFGPATQHPALQDEIYCQIMKQMTNNRNRVSMELGWQLLWLCTGLFPPSNSLAKHAHRFLKSRPRDPLASDCLKRLQNILSLEPRQHPPHYAEVDAIHRNSTQIYHKVTFPNEADEVTSTTTIRDLCSTIATQLNLSSPDGYGLFMKTAVKVRPMYFFDSLRQNAEPPKKIKKAKEATPSAFLVFFMRKLWFNVIPGRDLTADLTFHYPQEMPRYLRGYHNCSREDMIELAALLFRIQTDSDRSQFVMIPRMLKELVPDDQIDLMSSDEWKKNIISSYNQQMGITADEARVNFLKVISSWPTFGCTFFEVKQTCEPSYPTNMRIAISKVGVSFIDPKTKELLVMHPFGKITDWQTDNHHFHMSIGGLVQGTFSCETPLGYKMEDLLLSYISMYEKERLSVLPRNQMFS</sequence>
<dbReference type="InterPro" id="IPR036106">
    <property type="entry name" value="MYSc_Myo7"/>
</dbReference>
<feature type="region of interest" description="Disordered" evidence="11">
    <location>
        <begin position="888"/>
        <end position="916"/>
    </location>
</feature>
<dbReference type="GO" id="GO:0005524">
    <property type="term" value="F:ATP binding"/>
    <property type="evidence" value="ECO:0007669"/>
    <property type="project" value="UniProtKB-UniRule"/>
</dbReference>
<dbReference type="InterPro" id="IPR019749">
    <property type="entry name" value="Band_41_domain"/>
</dbReference>
<dbReference type="OMA" id="CEAICKA"/>
<feature type="domain" description="FERM" evidence="12">
    <location>
        <begin position="1556"/>
        <end position="1853"/>
    </location>
</feature>
<dbReference type="Pfam" id="PF00784">
    <property type="entry name" value="MyTH4"/>
    <property type="match status" value="2"/>
</dbReference>
<dbReference type="InterPro" id="IPR011993">
    <property type="entry name" value="PH-like_dom_sf"/>
</dbReference>
<dbReference type="InterPro" id="IPR027417">
    <property type="entry name" value="P-loop_NTPase"/>
</dbReference>
<comment type="similarity">
    <text evidence="2 10">Belongs to the TRAFAC class myosin-kinesin ATPase superfamily. Myosin family.</text>
</comment>
<evidence type="ECO:0000256" key="2">
    <source>
        <dbReference type="ARBA" id="ARBA00008314"/>
    </source>
</evidence>
<keyword evidence="6 10" id="KW-0067">ATP-binding</keyword>
<dbReference type="InterPro" id="IPR029071">
    <property type="entry name" value="Ubiquitin-like_domsf"/>
</dbReference>
<dbReference type="GeneTree" id="ENSGT00940000157247"/>
<evidence type="ECO:0000259" key="12">
    <source>
        <dbReference type="PROSITE" id="PS50057"/>
    </source>
</evidence>
<dbReference type="InterPro" id="IPR057130">
    <property type="entry name" value="Myosin_VII_N"/>
</dbReference>
<keyword evidence="3" id="KW-0963">Cytoplasm</keyword>
<dbReference type="SMART" id="SM00242">
    <property type="entry name" value="MYSc"/>
    <property type="match status" value="1"/>
</dbReference>
<dbReference type="PANTHER" id="PTHR22692">
    <property type="entry name" value="MYOSIN VII, XV"/>
    <property type="match status" value="1"/>
</dbReference>
<feature type="binding site" evidence="10">
    <location>
        <begin position="153"/>
        <end position="160"/>
    </location>
    <ligand>
        <name>ATP</name>
        <dbReference type="ChEBI" id="CHEBI:30616"/>
    </ligand>
</feature>
<dbReference type="InterPro" id="IPR041794">
    <property type="entry name" value="MyoVII_FERM_C2"/>
</dbReference>
<keyword evidence="8 10" id="KW-0505">Motor protein</keyword>
<evidence type="ECO:0000256" key="3">
    <source>
        <dbReference type="ARBA" id="ARBA00022490"/>
    </source>
</evidence>
<dbReference type="GO" id="GO:0003774">
    <property type="term" value="F:cytoskeletal motor activity"/>
    <property type="evidence" value="ECO:0007669"/>
    <property type="project" value="UniProtKB-UniRule"/>
</dbReference>
<keyword evidence="16" id="KW-1185">Reference proteome</keyword>
<reference evidence="15" key="2">
    <citation type="submission" date="2025-09" db="UniProtKB">
        <authorList>
            <consortium name="Ensembl"/>
        </authorList>
    </citation>
    <scope>IDENTIFICATION</scope>
</reference>
<evidence type="ECO:0000256" key="5">
    <source>
        <dbReference type="ARBA" id="ARBA00022741"/>
    </source>
</evidence>
<dbReference type="SMART" id="SM00295">
    <property type="entry name" value="B41"/>
    <property type="match status" value="2"/>
</dbReference>
<dbReference type="CDD" id="cd14473">
    <property type="entry name" value="FERM_B-lobe"/>
    <property type="match status" value="2"/>
</dbReference>
<evidence type="ECO:0000259" key="14">
    <source>
        <dbReference type="PROSITE" id="PS51456"/>
    </source>
</evidence>
<evidence type="ECO:0000256" key="4">
    <source>
        <dbReference type="ARBA" id="ARBA00022737"/>
    </source>
</evidence>